<accession>A0A2U1KNN3</accession>
<dbReference type="InterPro" id="IPR027124">
    <property type="entry name" value="Swc5/CFDP1/2"/>
</dbReference>
<dbReference type="InterPro" id="IPR036691">
    <property type="entry name" value="Endo/exonu/phosph_ase_sf"/>
</dbReference>
<dbReference type="EMBL" id="PKPP01015732">
    <property type="protein sequence ID" value="PWA38352.1"/>
    <property type="molecule type" value="Genomic_DNA"/>
</dbReference>
<dbReference type="PANTHER" id="PTHR23227">
    <property type="entry name" value="BUCENTAUR RELATED"/>
    <property type="match status" value="1"/>
</dbReference>
<proteinExistence type="predicted"/>
<dbReference type="PANTHER" id="PTHR23227:SF67">
    <property type="entry name" value="CRANIOFACIAL DEVELOPMENT PROTEIN 2-LIKE"/>
    <property type="match status" value="1"/>
</dbReference>
<reference evidence="1 2" key="1">
    <citation type="journal article" date="2018" name="Mol. Plant">
        <title>The genome of Artemisia annua provides insight into the evolution of Asteraceae family and artemisinin biosynthesis.</title>
        <authorList>
            <person name="Shen Q."/>
            <person name="Zhang L."/>
            <person name="Liao Z."/>
            <person name="Wang S."/>
            <person name="Yan T."/>
            <person name="Shi P."/>
            <person name="Liu M."/>
            <person name="Fu X."/>
            <person name="Pan Q."/>
            <person name="Wang Y."/>
            <person name="Lv Z."/>
            <person name="Lu X."/>
            <person name="Zhang F."/>
            <person name="Jiang W."/>
            <person name="Ma Y."/>
            <person name="Chen M."/>
            <person name="Hao X."/>
            <person name="Li L."/>
            <person name="Tang Y."/>
            <person name="Lv G."/>
            <person name="Zhou Y."/>
            <person name="Sun X."/>
            <person name="Brodelius P.E."/>
            <person name="Rose J.K.C."/>
            <person name="Tang K."/>
        </authorList>
    </citation>
    <scope>NUCLEOTIDE SEQUENCE [LARGE SCALE GENOMIC DNA]</scope>
    <source>
        <strain evidence="2">cv. Huhao1</strain>
        <tissue evidence="1">Leaf</tissue>
    </source>
</reference>
<dbReference type="STRING" id="35608.A0A2U1KNN3"/>
<dbReference type="Gene3D" id="3.60.10.10">
    <property type="entry name" value="Endonuclease/exonuclease/phosphatase"/>
    <property type="match status" value="1"/>
</dbReference>
<keyword evidence="2" id="KW-1185">Reference proteome</keyword>
<comment type="caution">
    <text evidence="1">The sequence shown here is derived from an EMBL/GenBank/DDBJ whole genome shotgun (WGS) entry which is preliminary data.</text>
</comment>
<dbReference type="AlphaFoldDB" id="A0A2U1KNN3"/>
<gene>
    <name evidence="1" type="ORF">CTI12_AA582160</name>
</gene>
<name>A0A2U1KNN3_ARTAN</name>
<dbReference type="OrthoDB" id="418748at2759"/>
<evidence type="ECO:0008006" key="3">
    <source>
        <dbReference type="Google" id="ProtNLM"/>
    </source>
</evidence>
<dbReference type="SUPFAM" id="SSF56219">
    <property type="entry name" value="DNase I-like"/>
    <property type="match status" value="1"/>
</dbReference>
<protein>
    <recommendedName>
        <fullName evidence="3">Craniofacial development protein 2</fullName>
    </recommendedName>
</protein>
<evidence type="ECO:0000313" key="2">
    <source>
        <dbReference type="Proteomes" id="UP000245207"/>
    </source>
</evidence>
<organism evidence="1 2">
    <name type="scientific">Artemisia annua</name>
    <name type="common">Sweet wormwood</name>
    <dbReference type="NCBI Taxonomy" id="35608"/>
    <lineage>
        <taxon>Eukaryota</taxon>
        <taxon>Viridiplantae</taxon>
        <taxon>Streptophyta</taxon>
        <taxon>Embryophyta</taxon>
        <taxon>Tracheophyta</taxon>
        <taxon>Spermatophyta</taxon>
        <taxon>Magnoliopsida</taxon>
        <taxon>eudicotyledons</taxon>
        <taxon>Gunneridae</taxon>
        <taxon>Pentapetalae</taxon>
        <taxon>asterids</taxon>
        <taxon>campanulids</taxon>
        <taxon>Asterales</taxon>
        <taxon>Asteraceae</taxon>
        <taxon>Asteroideae</taxon>
        <taxon>Anthemideae</taxon>
        <taxon>Artemisiinae</taxon>
        <taxon>Artemisia</taxon>
    </lineage>
</organism>
<sequence length="241" mass="26877">MGVGRLAGSRRIRVGSWNVGPLTGKLFELADVLRRHKETKWKGSSTRVGNGYKHWYSGSRSARNGVGVILAASLKDNVVQVIRKDDRTMKITLVIDEEIVNMISTYAPQVGRTDVEKRIFWDSLNELVRECAADQRLIIGGDLNRHIGATAEGYAGVHGGFCYGVRNDEGCSILEFATSHNLVVVNSFFRKRDGFPWRDMLIPTQIGCLGCSFSETSTRERGYRDAEDFVEESERRCGGVV</sequence>
<evidence type="ECO:0000313" key="1">
    <source>
        <dbReference type="EMBL" id="PWA38352.1"/>
    </source>
</evidence>
<dbReference type="Proteomes" id="UP000245207">
    <property type="component" value="Unassembled WGS sequence"/>
</dbReference>